<accession>A0A075FTI0</accession>
<reference evidence="1" key="1">
    <citation type="journal article" date="2014" name="Genome Biol. Evol.">
        <title>Pangenome evidence for extensive interdomain horizontal transfer affecting lineage core and shell genes in uncultured planktonic thaumarchaeota and euryarchaeota.</title>
        <authorList>
            <person name="Deschamps P."/>
            <person name="Zivanovic Y."/>
            <person name="Moreira D."/>
            <person name="Rodriguez-Valera F."/>
            <person name="Lopez-Garcia P."/>
        </authorList>
    </citation>
    <scope>NUCLEOTIDE SEQUENCE</scope>
</reference>
<proteinExistence type="predicted"/>
<name>A0A075FTI0_9EURY</name>
<evidence type="ECO:0000313" key="1">
    <source>
        <dbReference type="EMBL" id="AIE92917.1"/>
    </source>
</evidence>
<protein>
    <submittedName>
        <fullName evidence="1">Uncharacterized protein</fullName>
    </submittedName>
</protein>
<organism evidence="1">
    <name type="scientific">uncultured marine group II/III euryarchaeote AD1000_30_B09</name>
    <dbReference type="NCBI Taxonomy" id="1457750"/>
    <lineage>
        <taxon>Archaea</taxon>
        <taxon>Methanobacteriati</taxon>
        <taxon>Methanobacteriota</taxon>
        <taxon>environmental samples</taxon>
    </lineage>
</organism>
<sequence length="83" mass="9869">MTRGRAPTAPLEQSDCMFRIHQGGMMQKMYCFRLNRYCQLPIRLEHLRNSIRIVRVWKQSSSSYIQLDCPNRPGARPSRDTRR</sequence>
<dbReference type="EMBL" id="KF900380">
    <property type="protein sequence ID" value="AIE92917.1"/>
    <property type="molecule type" value="Genomic_DNA"/>
</dbReference>
<dbReference type="AlphaFoldDB" id="A0A075FTI0"/>